<organism evidence="2 3">
    <name type="scientific">Paracoccus lutimaris</name>
    <dbReference type="NCBI Taxonomy" id="1490030"/>
    <lineage>
        <taxon>Bacteria</taxon>
        <taxon>Pseudomonadati</taxon>
        <taxon>Pseudomonadota</taxon>
        <taxon>Alphaproteobacteria</taxon>
        <taxon>Rhodobacterales</taxon>
        <taxon>Paracoccaceae</taxon>
        <taxon>Paracoccus</taxon>
    </lineage>
</organism>
<accession>A0A368ZAS0</accession>
<name>A0A368ZAS0_9RHOB</name>
<dbReference type="RefSeq" id="WP_114347628.1">
    <property type="nucleotide sequence ID" value="NZ_QPJL01000001.1"/>
</dbReference>
<gene>
    <name evidence="2" type="ORF">DFP89_101326</name>
</gene>
<dbReference type="AlphaFoldDB" id="A0A368ZAS0"/>
<evidence type="ECO:0008006" key="4">
    <source>
        <dbReference type="Google" id="ProtNLM"/>
    </source>
</evidence>
<feature type="signal peptide" evidence="1">
    <location>
        <begin position="1"/>
        <end position="25"/>
    </location>
</feature>
<evidence type="ECO:0000256" key="1">
    <source>
        <dbReference type="SAM" id="SignalP"/>
    </source>
</evidence>
<keyword evidence="3" id="KW-1185">Reference proteome</keyword>
<dbReference type="EMBL" id="QPJL01000001">
    <property type="protein sequence ID" value="RCW88888.1"/>
    <property type="molecule type" value="Genomic_DNA"/>
</dbReference>
<feature type="chain" id="PRO_5016562528" description="Membrane protein YkoI" evidence="1">
    <location>
        <begin position="26"/>
        <end position="136"/>
    </location>
</feature>
<dbReference type="Proteomes" id="UP000253345">
    <property type="component" value="Unassembled WGS sequence"/>
</dbReference>
<evidence type="ECO:0000313" key="2">
    <source>
        <dbReference type="EMBL" id="RCW88888.1"/>
    </source>
</evidence>
<dbReference type="OrthoDB" id="7870353at2"/>
<comment type="caution">
    <text evidence="2">The sequence shown here is derived from an EMBL/GenBank/DDBJ whole genome shotgun (WGS) entry which is preliminary data.</text>
</comment>
<protein>
    <recommendedName>
        <fullName evidence="4">Membrane protein YkoI</fullName>
    </recommendedName>
</protein>
<keyword evidence="1" id="KW-0732">Signal</keyword>
<proteinExistence type="predicted"/>
<evidence type="ECO:0000313" key="3">
    <source>
        <dbReference type="Proteomes" id="UP000253345"/>
    </source>
</evidence>
<sequence>MTRLCTPLIALCAALALPAALPAAAGPRDGGAEFPDDPGHGWAPEFDRLDDNEYRLIPLRRAIEIASARFEGRIIAARLTGPTPHERDRGVALVHELRMLTPARDVLRIRIDARSGAFLEVAGAGLTKARRKGHDR</sequence>
<reference evidence="2 3" key="1">
    <citation type="submission" date="2018-07" db="EMBL/GenBank/DDBJ databases">
        <title>Genomic Encyclopedia of Type Strains, Phase III (KMG-III): the genomes of soil and plant-associated and newly described type strains.</title>
        <authorList>
            <person name="Whitman W."/>
        </authorList>
    </citation>
    <scope>NUCLEOTIDE SEQUENCE [LARGE SCALE GENOMIC DNA]</scope>
    <source>
        <strain evidence="2 3">CECT 8525</strain>
    </source>
</reference>